<dbReference type="PRINTS" id="PR00956">
    <property type="entry name" value="FLGMOTORFLIN"/>
</dbReference>
<accession>A0A5B1CLA5</accession>
<evidence type="ECO:0000256" key="6">
    <source>
        <dbReference type="ARBA" id="ARBA00022779"/>
    </source>
</evidence>
<dbReference type="GO" id="GO:0009425">
    <property type="term" value="C:bacterial-type flagellum basal body"/>
    <property type="evidence" value="ECO:0007669"/>
    <property type="project" value="InterPro"/>
</dbReference>
<dbReference type="PANTHER" id="PTHR43484">
    <property type="match status" value="1"/>
</dbReference>
<keyword evidence="7" id="KW-0472">Membrane</keyword>
<evidence type="ECO:0000256" key="8">
    <source>
        <dbReference type="SAM" id="MobiDB-lite"/>
    </source>
</evidence>
<dbReference type="GO" id="GO:0005886">
    <property type="term" value="C:plasma membrane"/>
    <property type="evidence" value="ECO:0007669"/>
    <property type="project" value="UniProtKB-SubCell"/>
</dbReference>
<dbReference type="Gene3D" id="2.30.330.10">
    <property type="entry name" value="SpoA-like"/>
    <property type="match status" value="1"/>
</dbReference>
<dbReference type="SUPFAM" id="SSF101801">
    <property type="entry name" value="Surface presentation of antigens (SPOA)"/>
    <property type="match status" value="1"/>
</dbReference>
<dbReference type="GO" id="GO:0003774">
    <property type="term" value="F:cytoskeletal motor activity"/>
    <property type="evidence" value="ECO:0007669"/>
    <property type="project" value="InterPro"/>
</dbReference>
<dbReference type="InterPro" id="IPR001172">
    <property type="entry name" value="FliN_T3SS_HrcQb"/>
</dbReference>
<keyword evidence="6" id="KW-0283">Flagellar rotation</keyword>
<dbReference type="GO" id="GO:0006935">
    <property type="term" value="P:chemotaxis"/>
    <property type="evidence" value="ECO:0007669"/>
    <property type="project" value="UniProtKB-KW"/>
</dbReference>
<dbReference type="InterPro" id="IPR001543">
    <property type="entry name" value="FliN-like_C"/>
</dbReference>
<comment type="caution">
    <text evidence="10">The sequence shown here is derived from an EMBL/GenBank/DDBJ whole genome shotgun (WGS) entry which is preliminary data.</text>
</comment>
<evidence type="ECO:0000256" key="3">
    <source>
        <dbReference type="ARBA" id="ARBA00021897"/>
    </source>
</evidence>
<keyword evidence="4" id="KW-1003">Cell membrane</keyword>
<feature type="compositionally biased region" description="Low complexity" evidence="8">
    <location>
        <begin position="69"/>
        <end position="81"/>
    </location>
</feature>
<reference evidence="10 11" key="1">
    <citation type="submission" date="2019-08" db="EMBL/GenBank/DDBJ databases">
        <title>Deep-cultivation of Planctomycetes and their phenomic and genomic characterization uncovers novel biology.</title>
        <authorList>
            <person name="Wiegand S."/>
            <person name="Jogler M."/>
            <person name="Boedeker C."/>
            <person name="Pinto D."/>
            <person name="Vollmers J."/>
            <person name="Rivas-Marin E."/>
            <person name="Kohn T."/>
            <person name="Peeters S.H."/>
            <person name="Heuer A."/>
            <person name="Rast P."/>
            <person name="Oberbeckmann S."/>
            <person name="Bunk B."/>
            <person name="Jeske O."/>
            <person name="Meyerdierks A."/>
            <person name="Storesund J.E."/>
            <person name="Kallscheuer N."/>
            <person name="Luecker S."/>
            <person name="Lage O.M."/>
            <person name="Pohl T."/>
            <person name="Merkel B.J."/>
            <person name="Hornburger P."/>
            <person name="Mueller R.-W."/>
            <person name="Bruemmer F."/>
            <person name="Labrenz M."/>
            <person name="Spormann A.M."/>
            <person name="Op Den Camp H."/>
            <person name="Overmann J."/>
            <person name="Amann R."/>
            <person name="Jetten M.S.M."/>
            <person name="Mascher T."/>
            <person name="Medema M.H."/>
            <person name="Devos D.P."/>
            <person name="Kaster A.-K."/>
            <person name="Ovreas L."/>
            <person name="Rohde M."/>
            <person name="Galperin M.Y."/>
            <person name="Jogler C."/>
        </authorList>
    </citation>
    <scope>NUCLEOTIDE SEQUENCE [LARGE SCALE GENOMIC DNA]</scope>
    <source>
        <strain evidence="10 11">LF1</strain>
    </source>
</reference>
<dbReference type="OrthoDB" id="9773459at2"/>
<evidence type="ECO:0000313" key="11">
    <source>
        <dbReference type="Proteomes" id="UP000322699"/>
    </source>
</evidence>
<evidence type="ECO:0000256" key="5">
    <source>
        <dbReference type="ARBA" id="ARBA00022500"/>
    </source>
</evidence>
<evidence type="ECO:0000256" key="7">
    <source>
        <dbReference type="ARBA" id="ARBA00023136"/>
    </source>
</evidence>
<dbReference type="NCBIfam" id="TIGR02480">
    <property type="entry name" value="fliN"/>
    <property type="match status" value="1"/>
</dbReference>
<evidence type="ECO:0000259" key="9">
    <source>
        <dbReference type="Pfam" id="PF01052"/>
    </source>
</evidence>
<dbReference type="Pfam" id="PF01052">
    <property type="entry name" value="FliMN_C"/>
    <property type="match status" value="1"/>
</dbReference>
<gene>
    <name evidence="10" type="primary">fliN_2</name>
    <name evidence="10" type="ORF">LF1_28490</name>
</gene>
<comment type="similarity">
    <text evidence="2">Belongs to the FliN/MopA/SpaO family.</text>
</comment>
<keyword evidence="5" id="KW-0145">Chemotaxis</keyword>
<feature type="domain" description="Flagellar motor switch protein FliN-like C-terminal" evidence="9">
    <location>
        <begin position="103"/>
        <end position="173"/>
    </location>
</feature>
<protein>
    <recommendedName>
        <fullName evidence="3">Flagellar motor switch protein FliN</fullName>
    </recommendedName>
</protein>
<keyword evidence="11" id="KW-1185">Reference proteome</keyword>
<evidence type="ECO:0000256" key="2">
    <source>
        <dbReference type="ARBA" id="ARBA00009226"/>
    </source>
</evidence>
<feature type="compositionally biased region" description="Acidic residues" evidence="8">
    <location>
        <begin position="40"/>
        <end position="51"/>
    </location>
</feature>
<proteinExistence type="inferred from homology"/>
<dbReference type="RefSeq" id="WP_084422359.1">
    <property type="nucleotide sequence ID" value="NZ_LWSK01000010.1"/>
</dbReference>
<comment type="subcellular location">
    <subcellularLocation>
        <location evidence="1">Cell membrane</location>
        <topology evidence="1">Peripheral membrane protein</topology>
        <orientation evidence="1">Cytoplasmic side</orientation>
    </subcellularLocation>
</comment>
<keyword evidence="10" id="KW-0966">Cell projection</keyword>
<evidence type="ECO:0000256" key="1">
    <source>
        <dbReference type="ARBA" id="ARBA00004413"/>
    </source>
</evidence>
<sequence length="175" mass="18281">MADPTNENDEAKTDTPAETGENAGSDSPASVATDKATDVGADDSQESLATDDIEKLLAEASQNLDQAVDDSAPAAAGDGSPKPYALGDLTPDSDANPSQPIDLLGEVEMDLRVELGRTRMRLEEVLQLRGGSVVALDKLAGDPVDIFVNGRLVARGEVLVMNDNFCIRVTELVGA</sequence>
<dbReference type="InterPro" id="IPR051469">
    <property type="entry name" value="FliN/MopA/SpaO"/>
</dbReference>
<evidence type="ECO:0000313" key="10">
    <source>
        <dbReference type="EMBL" id="KAA1260310.1"/>
    </source>
</evidence>
<organism evidence="10 11">
    <name type="scientific">Rubripirellula obstinata</name>
    <dbReference type="NCBI Taxonomy" id="406547"/>
    <lineage>
        <taxon>Bacteria</taxon>
        <taxon>Pseudomonadati</taxon>
        <taxon>Planctomycetota</taxon>
        <taxon>Planctomycetia</taxon>
        <taxon>Pirellulales</taxon>
        <taxon>Pirellulaceae</taxon>
        <taxon>Rubripirellula</taxon>
    </lineage>
</organism>
<keyword evidence="10" id="KW-0969">Cilium</keyword>
<dbReference type="InterPro" id="IPR036429">
    <property type="entry name" value="SpoA-like_sf"/>
</dbReference>
<dbReference type="AlphaFoldDB" id="A0A5B1CLA5"/>
<feature type="region of interest" description="Disordered" evidence="8">
    <location>
        <begin position="1"/>
        <end position="99"/>
    </location>
</feature>
<dbReference type="GO" id="GO:0071973">
    <property type="term" value="P:bacterial-type flagellum-dependent cell motility"/>
    <property type="evidence" value="ECO:0007669"/>
    <property type="project" value="InterPro"/>
</dbReference>
<evidence type="ECO:0000256" key="4">
    <source>
        <dbReference type="ARBA" id="ARBA00022475"/>
    </source>
</evidence>
<dbReference type="InterPro" id="IPR012826">
    <property type="entry name" value="FliN"/>
</dbReference>
<dbReference type="Proteomes" id="UP000322699">
    <property type="component" value="Unassembled WGS sequence"/>
</dbReference>
<keyword evidence="10" id="KW-0282">Flagellum</keyword>
<name>A0A5B1CLA5_9BACT</name>
<dbReference type="PANTHER" id="PTHR43484:SF1">
    <property type="entry name" value="FLAGELLAR MOTOR SWITCH PROTEIN FLIN"/>
    <property type="match status" value="1"/>
</dbReference>
<dbReference type="EMBL" id="VRLW01000001">
    <property type="protein sequence ID" value="KAA1260310.1"/>
    <property type="molecule type" value="Genomic_DNA"/>
</dbReference>